<dbReference type="GO" id="GO:0008926">
    <property type="term" value="F:mannitol-1-phosphate 5-dehydrogenase activity"/>
    <property type="evidence" value="ECO:0007669"/>
    <property type="project" value="TreeGrafter"/>
</dbReference>
<feature type="domain" description="Mannitol dehydrogenase C-terminal" evidence="4">
    <location>
        <begin position="291"/>
        <end position="490"/>
    </location>
</feature>
<dbReference type="Gene3D" id="3.40.50.720">
    <property type="entry name" value="NAD(P)-binding Rossmann-like Domain"/>
    <property type="match status" value="1"/>
</dbReference>
<dbReference type="InterPro" id="IPR036291">
    <property type="entry name" value="NAD(P)-bd_dom_sf"/>
</dbReference>
<dbReference type="InterPro" id="IPR013328">
    <property type="entry name" value="6PGD_dom2"/>
</dbReference>
<dbReference type="GO" id="GO:0005829">
    <property type="term" value="C:cytosol"/>
    <property type="evidence" value="ECO:0007669"/>
    <property type="project" value="TreeGrafter"/>
</dbReference>
<gene>
    <name evidence="5" type="ORF">SAMN04488090_1975</name>
</gene>
<evidence type="ECO:0000259" key="4">
    <source>
        <dbReference type="Pfam" id="PF08125"/>
    </source>
</evidence>
<dbReference type="RefSeq" id="WP_093201068.1">
    <property type="nucleotide sequence ID" value="NZ_FNGS01000003.1"/>
</dbReference>
<feature type="domain" description="Mannitol dehydrogenase N-terminal" evidence="3">
    <location>
        <begin position="29"/>
        <end position="267"/>
    </location>
</feature>
<dbReference type="EMBL" id="FNGS01000003">
    <property type="protein sequence ID" value="SDL84811.1"/>
    <property type="molecule type" value="Genomic_DNA"/>
</dbReference>
<dbReference type="Pfam" id="PF01232">
    <property type="entry name" value="Mannitol_dh"/>
    <property type="match status" value="1"/>
</dbReference>
<evidence type="ECO:0000256" key="1">
    <source>
        <dbReference type="ARBA" id="ARBA00023002"/>
    </source>
</evidence>
<accession>A0A1G9NET5</accession>
<evidence type="ECO:0000313" key="5">
    <source>
        <dbReference type="EMBL" id="SDL84811.1"/>
    </source>
</evidence>
<dbReference type="PANTHER" id="PTHR30524:SF0">
    <property type="entry name" value="ALTRONATE OXIDOREDUCTASE-RELATED"/>
    <property type="match status" value="1"/>
</dbReference>
<dbReference type="InterPro" id="IPR013118">
    <property type="entry name" value="Mannitol_DH_C"/>
</dbReference>
<evidence type="ECO:0000259" key="3">
    <source>
        <dbReference type="Pfam" id="PF01232"/>
    </source>
</evidence>
<dbReference type="PANTHER" id="PTHR30524">
    <property type="entry name" value="MANNITOL-1-PHOSPHATE 5-DEHYDROGENASE"/>
    <property type="match status" value="1"/>
</dbReference>
<dbReference type="InterPro" id="IPR013131">
    <property type="entry name" value="Mannitol_DH_N"/>
</dbReference>
<dbReference type="AlphaFoldDB" id="A0A1G9NET5"/>
<keyword evidence="6" id="KW-1185">Reference proteome</keyword>
<dbReference type="OrthoDB" id="9768714at2"/>
<sequence>MLLSRENLSQISASVPVQLPDPAVFELPERILQFGTGVLLRGLCDYFVDKANRKGVFNGRIVVVKSTGRDTSDFDRQDQLFTQVIRGLENGKAVEEYIVNASISRTLAADGQWETILSCAASPDMQIVVSNTTEVGIQLNENEDLTANPPQSFPGKLTAFLYARWKAFNGSAESGMIIVPTELVPDNGTNLRRICLELARRGNLEPAFISWLESANHFCNSLVDRIVPGKPNAADLAGYQEQLGYEDDLLCVSEVYRLWAIEGGEEVKKVLSFDQVDSDEANALGVIIKPDIDRYRELKLRLLNGTHSLTCGLNYLTGRNAVRESMKDPVAARFVAELMLEELAPSIPYTIDLAAARAYGESVLDRFRNPFIEHKLLSITLYYTSKLKTRDVPMLLRHFEQFGSVPQRFALGFAAYLYFMKAVKEEGGKYFGERNGESYLIQDEPAAWYFDWWQRRGPVSEVLGNTDFWGTDLNVLPGFGEQVNEYLEKIEKEGAIAALAALPVPQGE</sequence>
<dbReference type="SUPFAM" id="SSF48179">
    <property type="entry name" value="6-phosphogluconate dehydrogenase C-terminal domain-like"/>
    <property type="match status" value="1"/>
</dbReference>
<name>A0A1G9NET5_9BACT</name>
<protein>
    <submittedName>
        <fullName evidence="5">Tagaturonate reductase</fullName>
    </submittedName>
</protein>
<evidence type="ECO:0000313" key="6">
    <source>
        <dbReference type="Proteomes" id="UP000198901"/>
    </source>
</evidence>
<organism evidence="5 6">
    <name type="scientific">Siphonobacter aquaeclarae</name>
    <dbReference type="NCBI Taxonomy" id="563176"/>
    <lineage>
        <taxon>Bacteria</taxon>
        <taxon>Pseudomonadati</taxon>
        <taxon>Bacteroidota</taxon>
        <taxon>Cytophagia</taxon>
        <taxon>Cytophagales</taxon>
        <taxon>Cytophagaceae</taxon>
        <taxon>Siphonobacter</taxon>
    </lineage>
</organism>
<dbReference type="Proteomes" id="UP000198901">
    <property type="component" value="Unassembled WGS sequence"/>
</dbReference>
<reference evidence="5 6" key="1">
    <citation type="submission" date="2016-10" db="EMBL/GenBank/DDBJ databases">
        <authorList>
            <person name="de Groot N.N."/>
        </authorList>
    </citation>
    <scope>NUCLEOTIDE SEQUENCE [LARGE SCALE GENOMIC DNA]</scope>
    <source>
        <strain evidence="5 6">DSM 21668</strain>
    </source>
</reference>
<dbReference type="SUPFAM" id="SSF51735">
    <property type="entry name" value="NAD(P)-binding Rossmann-fold domains"/>
    <property type="match status" value="1"/>
</dbReference>
<dbReference type="Gene3D" id="1.10.1040.10">
    <property type="entry name" value="N-(1-d-carboxylethyl)-l-norvaline Dehydrogenase, domain 2"/>
    <property type="match status" value="1"/>
</dbReference>
<keyword evidence="2" id="KW-0520">NAD</keyword>
<dbReference type="Pfam" id="PF08125">
    <property type="entry name" value="Mannitol_dh_C"/>
    <property type="match status" value="1"/>
</dbReference>
<dbReference type="STRING" id="563176.SAMN04488090_1975"/>
<dbReference type="NCBIfam" id="NF002969">
    <property type="entry name" value="PRK03643.1"/>
    <property type="match status" value="1"/>
</dbReference>
<proteinExistence type="predicted"/>
<dbReference type="InterPro" id="IPR008927">
    <property type="entry name" value="6-PGluconate_DH-like_C_sf"/>
</dbReference>
<evidence type="ECO:0000256" key="2">
    <source>
        <dbReference type="ARBA" id="ARBA00023027"/>
    </source>
</evidence>
<dbReference type="GO" id="GO:0019592">
    <property type="term" value="P:mannitol catabolic process"/>
    <property type="evidence" value="ECO:0007669"/>
    <property type="project" value="TreeGrafter"/>
</dbReference>
<keyword evidence="1" id="KW-0560">Oxidoreductase</keyword>